<keyword evidence="1" id="KW-0472">Membrane</keyword>
<evidence type="ECO:0000313" key="4">
    <source>
        <dbReference type="Proteomes" id="UP000000602"/>
    </source>
</evidence>
<dbReference type="SUPFAM" id="SSF52540">
    <property type="entry name" value="P-loop containing nucleoside triphosphate hydrolases"/>
    <property type="match status" value="1"/>
</dbReference>
<dbReference type="InterPro" id="IPR011646">
    <property type="entry name" value="KAP_P-loop"/>
</dbReference>
<keyword evidence="1" id="KW-0812">Transmembrane</keyword>
<accession>Q6AMW5</accession>
<feature type="domain" description="KAP NTPase" evidence="2">
    <location>
        <begin position="25"/>
        <end position="354"/>
    </location>
</feature>
<evidence type="ECO:0000313" key="3">
    <source>
        <dbReference type="EMBL" id="CAG36309.1"/>
    </source>
</evidence>
<protein>
    <recommendedName>
        <fullName evidence="2">KAP NTPase domain-containing protein</fullName>
    </recommendedName>
</protein>
<dbReference type="Proteomes" id="UP000000602">
    <property type="component" value="Chromosome"/>
</dbReference>
<keyword evidence="4" id="KW-1185">Reference proteome</keyword>
<dbReference type="InterPro" id="IPR027417">
    <property type="entry name" value="P-loop_NTPase"/>
</dbReference>
<dbReference type="Gene3D" id="3.40.50.300">
    <property type="entry name" value="P-loop containing nucleotide triphosphate hydrolases"/>
    <property type="match status" value="1"/>
</dbReference>
<dbReference type="Pfam" id="PF07693">
    <property type="entry name" value="KAP_NTPase"/>
    <property type="match status" value="1"/>
</dbReference>
<feature type="transmembrane region" description="Helical" evidence="1">
    <location>
        <begin position="161"/>
        <end position="181"/>
    </location>
</feature>
<dbReference type="AlphaFoldDB" id="Q6AMW5"/>
<dbReference type="RefSeq" id="WP_011188821.1">
    <property type="nucleotide sequence ID" value="NC_006138.1"/>
</dbReference>
<name>Q6AMW5_DESPS</name>
<dbReference type="PANTHER" id="PTHR22674">
    <property type="entry name" value="NTPASE, KAP FAMILY P-LOOP DOMAIN-CONTAINING 1"/>
    <property type="match status" value="1"/>
</dbReference>
<dbReference type="InterPro" id="IPR052754">
    <property type="entry name" value="NTPase_KAP_P-loop"/>
</dbReference>
<keyword evidence="1" id="KW-1133">Transmembrane helix</keyword>
<dbReference type="HOGENOM" id="CLU_021357_0_0_7"/>
<dbReference type="OrthoDB" id="9806479at2"/>
<feature type="transmembrane region" description="Helical" evidence="1">
    <location>
        <begin position="132"/>
        <end position="155"/>
    </location>
</feature>
<organism evidence="3 4">
    <name type="scientific">Desulfotalea psychrophila (strain LSv54 / DSM 12343)</name>
    <dbReference type="NCBI Taxonomy" id="177439"/>
    <lineage>
        <taxon>Bacteria</taxon>
        <taxon>Pseudomonadati</taxon>
        <taxon>Thermodesulfobacteriota</taxon>
        <taxon>Desulfobulbia</taxon>
        <taxon>Desulfobulbales</taxon>
        <taxon>Desulfocapsaceae</taxon>
        <taxon>Desulfotalea</taxon>
    </lineage>
</organism>
<dbReference type="eggNOG" id="COG4928">
    <property type="taxonomic scope" value="Bacteria"/>
</dbReference>
<evidence type="ECO:0000259" key="2">
    <source>
        <dbReference type="Pfam" id="PF07693"/>
    </source>
</evidence>
<sequence>MDSQDVHGFASDRPILKIKEDLLGRSKFSKDLADAIAGWHGKDSLVVALHGDWGSGKSSIKNMAVANLKSLTENRPDVVEFSPWEWAAQDKITASFFQEISKSIGRIDKSKSGKKLSATLKKYGRYLNTGESLVTGLSAALPTLFILATLVGVGGNFSGESWVKTVSTAILGLLAAWAAALKWGKGLLNKLSGNAEATAKEKEQSLSDIRQELTSLLSERASSLIVVMDDLDRLTPGQLRMVFQLVKANLEFPKVVFLLLFQRDLVEEKLTDGKQLGRDYLEKIIQVPFDIPKIEVTLLHDLLFSRIDQVIKQDKSAAEMFDSGRWGNIFRGALHAYFDNLRNVYRYTSTLSFHFSLLKGKSVFEVNPVDLIAIECIRIFEPEIYKEIARSKDIFTKSSYSGDKKSREAITSLINGILDKASTNKREHVRELIKQLFPAIEWALNGRQYADCFSKRWLREMRVCHPSNFNKYFQFSIPKGELSNSDLRDMLSRTSDSESFSSFILLLMERGILKNALSQFESFTDEIPLGDGYSYIKALIDIGDKVDHKYMGFTMSSSNMHAVQLAVCFLRRVDNSKERGQLLLRCFQNSDGISIVENILQHDENSRENSETKILLLDNEFEEIKQEFVHKLDRMSETNPEMLITHEHLVSFLYRWKRWGEEDKVVAWLKAQTANADGCVNLLKGFVNNSSSQTMEDSVAKITSYIKLKDIENFIEVEPIASAISNIDEQKMDAQGKEAIKLFTAALKQREKGIEDDWPQI</sequence>
<reference evidence="4" key="1">
    <citation type="journal article" date="2004" name="Environ. Microbiol.">
        <title>The genome of Desulfotalea psychrophila, a sulfate-reducing bacterium from permanently cold Arctic sediments.</title>
        <authorList>
            <person name="Rabus R."/>
            <person name="Ruepp A."/>
            <person name="Frickey T."/>
            <person name="Rattei T."/>
            <person name="Fartmann B."/>
            <person name="Stark M."/>
            <person name="Bauer M."/>
            <person name="Zibat A."/>
            <person name="Lombardot T."/>
            <person name="Becker I."/>
            <person name="Amann J."/>
            <person name="Gellner K."/>
            <person name="Teeling H."/>
            <person name="Leuschner W.D."/>
            <person name="Gloeckner F.-O."/>
            <person name="Lupas A.N."/>
            <person name="Amann R."/>
            <person name="Klenk H.-P."/>
        </authorList>
    </citation>
    <scope>NUCLEOTIDE SEQUENCE [LARGE SCALE GENOMIC DNA]</scope>
    <source>
        <strain evidence="4">DSM 12343 / LSv54</strain>
    </source>
</reference>
<dbReference type="PANTHER" id="PTHR22674:SF6">
    <property type="entry name" value="NTPASE KAP FAMILY P-LOOP DOMAIN-CONTAINING PROTEIN 1"/>
    <property type="match status" value="1"/>
</dbReference>
<dbReference type="KEGG" id="dps:DP1580"/>
<dbReference type="EMBL" id="CR522870">
    <property type="protein sequence ID" value="CAG36309.1"/>
    <property type="molecule type" value="Genomic_DNA"/>
</dbReference>
<proteinExistence type="predicted"/>
<evidence type="ECO:0000256" key="1">
    <source>
        <dbReference type="SAM" id="Phobius"/>
    </source>
</evidence>
<gene>
    <name evidence="3" type="ordered locus">DP1580</name>
</gene>